<dbReference type="Pfam" id="PF00072">
    <property type="entry name" value="Response_reg"/>
    <property type="match status" value="2"/>
</dbReference>
<feature type="compositionally biased region" description="Pro residues" evidence="10">
    <location>
        <begin position="703"/>
        <end position="713"/>
    </location>
</feature>
<dbReference type="PROSITE" id="PS50894">
    <property type="entry name" value="HPT"/>
    <property type="match status" value="1"/>
</dbReference>
<dbReference type="CDD" id="cd00156">
    <property type="entry name" value="REC"/>
    <property type="match status" value="1"/>
</dbReference>
<feature type="domain" description="HAMP" evidence="14">
    <location>
        <begin position="228"/>
        <end position="280"/>
    </location>
</feature>
<keyword evidence="11" id="KW-0472">Membrane</keyword>
<evidence type="ECO:0000259" key="12">
    <source>
        <dbReference type="PROSITE" id="PS50109"/>
    </source>
</evidence>
<feature type="domain" description="Response regulatory" evidence="13">
    <location>
        <begin position="557"/>
        <end position="677"/>
    </location>
</feature>
<keyword evidence="11" id="KW-0812">Transmembrane</keyword>
<dbReference type="Gene3D" id="3.40.50.2300">
    <property type="match status" value="2"/>
</dbReference>
<evidence type="ECO:0000256" key="4">
    <source>
        <dbReference type="ARBA" id="ARBA00022553"/>
    </source>
</evidence>
<evidence type="ECO:0000256" key="3">
    <source>
        <dbReference type="ARBA" id="ARBA00012438"/>
    </source>
</evidence>
<feature type="domain" description="Response regulatory" evidence="13">
    <location>
        <begin position="786"/>
        <end position="906"/>
    </location>
</feature>
<feature type="compositionally biased region" description="Low complexity" evidence="10">
    <location>
        <begin position="143"/>
        <end position="155"/>
    </location>
</feature>
<dbReference type="InterPro" id="IPR036641">
    <property type="entry name" value="HPT_dom_sf"/>
</dbReference>
<dbReference type="Proteomes" id="UP001326110">
    <property type="component" value="Chromosome"/>
</dbReference>
<evidence type="ECO:0000256" key="9">
    <source>
        <dbReference type="PROSITE-ProRule" id="PRU00169"/>
    </source>
</evidence>
<keyword evidence="5" id="KW-0808">Transferase</keyword>
<evidence type="ECO:0000256" key="10">
    <source>
        <dbReference type="SAM" id="MobiDB-lite"/>
    </source>
</evidence>
<dbReference type="EC" id="2.7.13.3" evidence="3"/>
<dbReference type="RefSeq" id="WP_019922564.1">
    <property type="nucleotide sequence ID" value="NZ_CP140152.1"/>
</dbReference>
<dbReference type="Pfam" id="PF01627">
    <property type="entry name" value="Hpt"/>
    <property type="match status" value="1"/>
</dbReference>
<dbReference type="PROSITE" id="PS50110">
    <property type="entry name" value="RESPONSE_REGULATORY"/>
    <property type="match status" value="2"/>
</dbReference>
<dbReference type="InterPro" id="IPR003594">
    <property type="entry name" value="HATPase_dom"/>
</dbReference>
<keyword evidence="11" id="KW-1133">Transmembrane helix</keyword>
<dbReference type="Pfam" id="PF00672">
    <property type="entry name" value="HAMP"/>
    <property type="match status" value="1"/>
</dbReference>
<dbReference type="PROSITE" id="PS50885">
    <property type="entry name" value="HAMP"/>
    <property type="match status" value="1"/>
</dbReference>
<dbReference type="PROSITE" id="PS50109">
    <property type="entry name" value="HIS_KIN"/>
    <property type="match status" value="1"/>
</dbReference>
<accession>A0ABZ0Y1N6</accession>
<feature type="region of interest" description="Disordered" evidence="10">
    <location>
        <begin position="135"/>
        <end position="155"/>
    </location>
</feature>
<dbReference type="InterPro" id="IPR003661">
    <property type="entry name" value="HisK_dim/P_dom"/>
</dbReference>
<dbReference type="Gene3D" id="6.10.340.10">
    <property type="match status" value="1"/>
</dbReference>
<evidence type="ECO:0000256" key="7">
    <source>
        <dbReference type="ARBA" id="ARBA00023012"/>
    </source>
</evidence>
<sequence length="1079" mass="114528">MSNHERSGLSQRLTILSMFSTGSALLLVFFTFAATSVLHGQEVERDRLATLAAVISSSGDGAVRRVNAKQVAQQLQALGHDHDILQAAVYDRDGALLARYSSPRLRPGQAAPDVLPADVLSAHLAVAVQAAAAATSDEPARPGAPSAATLPATATVTPDDSLGTSPLWQPVNSVMWPFVIRGEPAGVIMLERSALPMWFEILKSLGAACVAAVLAFMTALLVAARSRGSVTEPVARLIAAAQQVSRGQPTLRIVHQRGDDLGALIDSFNDMLAQVEARDGALAQYRDQLERQVGVRTEQLEKAKNAAEAASQAKSAFLATMSHEIRTPMNGVLGMTELLLATRLSEQQRHYTSMVKRSGEHLLVIINDILDFSKIEAGKLTVEYIQFNFRDLLDDIEHVFSPQAQAKGLRLELNVACDIPVAISGDPNRLRQVLFNLLGNAVKFTDSGEIMVKVAVAAEDAQRVTLRFEVHDTGIGVSNEARGRIFDSFSQADGSTTRKHGGTGLGLAISKQLVELMGGTIGVDHALTQGSIFWFAVHFDKPRVDTDDPIHTSHGIRTLIVDDNPTSRGELERLLATWRVPTAASTATDSLPRLRQAAADGQPYNLVLLDMALPRTSGLALAAAIHAEPDLAGLRIMLLSTERDAADRVQQRAAGVAFQLIKPPRECDLHYCLLTRAGAAPLAIRSLPSGAPAHLPARMPADMPAPRPAPAPVHAPAHGPAHASVNLLVNSPANSSIYSPADSPTYSPANLHAMLPPLPAAVAPAAPPVTALSTSGPPPRARRGRKVLLAEDNPVNVEVASAMLESLGLEVSRACNGEEALHSLQSDDFDLVLMDCQMPVMDGFAATTEIRRREQQHGHARTLPIIAITANALQGDREACLAAGMDDYLSKPFTQQALGQTIARWITLPRLAPGLLAAQEADAPTLQPASLPLPAPAPVPMPAQAPHAVSLTVPVPASPAGDNAISTQALANIRALSASNGEALLERVLHAYLADTPPHLQALHTAIAAGNTDQLRKTAHTLKSSSANVGALALSQRCKDLEQLGRNNTTAGAAELLADMERSFQAVRQALGALLEKET</sequence>
<feature type="domain" description="Histidine kinase" evidence="12">
    <location>
        <begin position="320"/>
        <end position="541"/>
    </location>
</feature>
<dbReference type="InterPro" id="IPR036890">
    <property type="entry name" value="HATPase_C_sf"/>
</dbReference>
<dbReference type="InterPro" id="IPR004358">
    <property type="entry name" value="Sig_transdc_His_kin-like_C"/>
</dbReference>
<dbReference type="InterPro" id="IPR011006">
    <property type="entry name" value="CheY-like_superfamily"/>
</dbReference>
<dbReference type="Pfam" id="PF02518">
    <property type="entry name" value="HATPase_c"/>
    <property type="match status" value="1"/>
</dbReference>
<feature type="domain" description="HPt" evidence="15">
    <location>
        <begin position="981"/>
        <end position="1074"/>
    </location>
</feature>
<dbReference type="PANTHER" id="PTHR45339">
    <property type="entry name" value="HYBRID SIGNAL TRANSDUCTION HISTIDINE KINASE J"/>
    <property type="match status" value="1"/>
</dbReference>
<evidence type="ECO:0000256" key="5">
    <source>
        <dbReference type="ARBA" id="ARBA00022679"/>
    </source>
</evidence>
<dbReference type="SMART" id="SM00304">
    <property type="entry name" value="HAMP"/>
    <property type="match status" value="1"/>
</dbReference>
<name>A0ABZ0Y1N6_9BURK</name>
<evidence type="ECO:0000256" key="8">
    <source>
        <dbReference type="PROSITE-ProRule" id="PRU00110"/>
    </source>
</evidence>
<evidence type="ECO:0000256" key="6">
    <source>
        <dbReference type="ARBA" id="ARBA00022777"/>
    </source>
</evidence>
<comment type="subcellular location">
    <subcellularLocation>
        <location evidence="2">Membrane</location>
    </subcellularLocation>
</comment>
<dbReference type="SMART" id="SM00387">
    <property type="entry name" value="HATPase_c"/>
    <property type="match status" value="1"/>
</dbReference>
<dbReference type="InterPro" id="IPR008207">
    <property type="entry name" value="Sig_transdc_His_kin_Hpt_dom"/>
</dbReference>
<feature type="transmembrane region" description="Helical" evidence="11">
    <location>
        <begin position="15"/>
        <end position="38"/>
    </location>
</feature>
<dbReference type="EMBL" id="CP140152">
    <property type="protein sequence ID" value="WQH05953.1"/>
    <property type="molecule type" value="Genomic_DNA"/>
</dbReference>
<evidence type="ECO:0000313" key="16">
    <source>
        <dbReference type="EMBL" id="WQH05953.1"/>
    </source>
</evidence>
<dbReference type="Gene3D" id="1.10.287.130">
    <property type="match status" value="1"/>
</dbReference>
<dbReference type="InterPro" id="IPR001789">
    <property type="entry name" value="Sig_transdc_resp-reg_receiver"/>
</dbReference>
<dbReference type="SMART" id="SM00073">
    <property type="entry name" value="HPT"/>
    <property type="match status" value="1"/>
</dbReference>
<dbReference type="SUPFAM" id="SSF158472">
    <property type="entry name" value="HAMP domain-like"/>
    <property type="match status" value="1"/>
</dbReference>
<keyword evidence="6" id="KW-0418">Kinase</keyword>
<evidence type="ECO:0000313" key="17">
    <source>
        <dbReference type="Proteomes" id="UP001326110"/>
    </source>
</evidence>
<evidence type="ECO:0000259" key="15">
    <source>
        <dbReference type="PROSITE" id="PS50894"/>
    </source>
</evidence>
<dbReference type="SMART" id="SM00388">
    <property type="entry name" value="HisKA"/>
    <property type="match status" value="1"/>
</dbReference>
<feature type="region of interest" description="Disordered" evidence="10">
    <location>
        <begin position="695"/>
        <end position="718"/>
    </location>
</feature>
<dbReference type="InterPro" id="IPR003660">
    <property type="entry name" value="HAMP_dom"/>
</dbReference>
<protein>
    <recommendedName>
        <fullName evidence="3">histidine kinase</fullName>
        <ecNumber evidence="3">2.7.13.3</ecNumber>
    </recommendedName>
</protein>
<evidence type="ECO:0000256" key="11">
    <source>
        <dbReference type="SAM" id="Phobius"/>
    </source>
</evidence>
<keyword evidence="4 9" id="KW-0597">Phosphoprotein</keyword>
<dbReference type="PANTHER" id="PTHR45339:SF5">
    <property type="entry name" value="HISTIDINE KINASE"/>
    <property type="match status" value="1"/>
</dbReference>
<dbReference type="CDD" id="cd06225">
    <property type="entry name" value="HAMP"/>
    <property type="match status" value="1"/>
</dbReference>
<keyword evidence="7" id="KW-0902">Two-component regulatory system</keyword>
<dbReference type="PRINTS" id="PR00344">
    <property type="entry name" value="BCTRLSENSOR"/>
</dbReference>
<proteinExistence type="predicted"/>
<dbReference type="InterPro" id="IPR005467">
    <property type="entry name" value="His_kinase_dom"/>
</dbReference>
<feature type="modified residue" description="Phosphohistidine" evidence="8">
    <location>
        <position position="1020"/>
    </location>
</feature>
<dbReference type="Pfam" id="PF00512">
    <property type="entry name" value="HisKA"/>
    <property type="match status" value="1"/>
</dbReference>
<feature type="modified residue" description="4-aspartylphosphate" evidence="9">
    <location>
        <position position="835"/>
    </location>
</feature>
<dbReference type="Gene3D" id="3.30.565.10">
    <property type="entry name" value="Histidine kinase-like ATPase, C-terminal domain"/>
    <property type="match status" value="1"/>
</dbReference>
<organism evidence="16 17">
    <name type="scientific">Duganella zoogloeoides</name>
    <dbReference type="NCBI Taxonomy" id="75659"/>
    <lineage>
        <taxon>Bacteria</taxon>
        <taxon>Pseudomonadati</taxon>
        <taxon>Pseudomonadota</taxon>
        <taxon>Betaproteobacteria</taxon>
        <taxon>Burkholderiales</taxon>
        <taxon>Oxalobacteraceae</taxon>
        <taxon>Telluria group</taxon>
        <taxon>Duganella</taxon>
    </lineage>
</organism>
<dbReference type="SUPFAM" id="SSF55874">
    <property type="entry name" value="ATPase domain of HSP90 chaperone/DNA topoisomerase II/histidine kinase"/>
    <property type="match status" value="1"/>
</dbReference>
<dbReference type="CDD" id="cd17546">
    <property type="entry name" value="REC_hyHK_CKI1_RcsC-like"/>
    <property type="match status" value="1"/>
</dbReference>
<evidence type="ECO:0000256" key="2">
    <source>
        <dbReference type="ARBA" id="ARBA00004370"/>
    </source>
</evidence>
<dbReference type="SUPFAM" id="SSF52172">
    <property type="entry name" value="CheY-like"/>
    <property type="match status" value="2"/>
</dbReference>
<dbReference type="SUPFAM" id="SSF47384">
    <property type="entry name" value="Homodimeric domain of signal transducing histidine kinase"/>
    <property type="match status" value="1"/>
</dbReference>
<comment type="catalytic activity">
    <reaction evidence="1">
        <text>ATP + protein L-histidine = ADP + protein N-phospho-L-histidine.</text>
        <dbReference type="EC" id="2.7.13.3"/>
    </reaction>
</comment>
<dbReference type="SUPFAM" id="SSF47226">
    <property type="entry name" value="Histidine-containing phosphotransfer domain, HPT domain"/>
    <property type="match status" value="1"/>
</dbReference>
<gene>
    <name evidence="16" type="ORF">SR858_06345</name>
</gene>
<evidence type="ECO:0000259" key="14">
    <source>
        <dbReference type="PROSITE" id="PS50885"/>
    </source>
</evidence>
<evidence type="ECO:0000259" key="13">
    <source>
        <dbReference type="PROSITE" id="PS50110"/>
    </source>
</evidence>
<dbReference type="InterPro" id="IPR036097">
    <property type="entry name" value="HisK_dim/P_sf"/>
</dbReference>
<dbReference type="CDD" id="cd00082">
    <property type="entry name" value="HisKA"/>
    <property type="match status" value="1"/>
</dbReference>
<reference evidence="16 17" key="1">
    <citation type="submission" date="2023-11" db="EMBL/GenBank/DDBJ databases">
        <title>MicrobeMod: A computational toolkit for identifying prokaryotic methylation and restriction-modification with nanopore sequencing.</title>
        <authorList>
            <person name="Crits-Christoph A."/>
            <person name="Kang S.C."/>
            <person name="Lee H."/>
            <person name="Ostrov N."/>
        </authorList>
    </citation>
    <scope>NUCLEOTIDE SEQUENCE [LARGE SCALE GENOMIC DNA]</scope>
    <source>
        <strain evidence="16 17">ATCC 25935</strain>
    </source>
</reference>
<evidence type="ECO:0000256" key="1">
    <source>
        <dbReference type="ARBA" id="ARBA00000085"/>
    </source>
</evidence>
<dbReference type="SMART" id="SM00448">
    <property type="entry name" value="REC"/>
    <property type="match status" value="2"/>
</dbReference>
<dbReference type="CDD" id="cd16922">
    <property type="entry name" value="HATPase_EvgS-ArcB-TorS-like"/>
    <property type="match status" value="1"/>
</dbReference>
<dbReference type="Gene3D" id="1.20.120.160">
    <property type="entry name" value="HPT domain"/>
    <property type="match status" value="1"/>
</dbReference>
<keyword evidence="17" id="KW-1185">Reference proteome</keyword>
<feature type="modified residue" description="4-aspartylphosphate" evidence="9">
    <location>
        <position position="610"/>
    </location>
</feature>
<dbReference type="CDD" id="cd00088">
    <property type="entry name" value="HPT"/>
    <property type="match status" value="1"/>
</dbReference>